<evidence type="ECO:0000313" key="8">
    <source>
        <dbReference type="EMBL" id="SFD66046.1"/>
    </source>
</evidence>
<dbReference type="PROSITE" id="PS51462">
    <property type="entry name" value="NUDIX"/>
    <property type="match status" value="1"/>
</dbReference>
<evidence type="ECO:0000256" key="2">
    <source>
        <dbReference type="ARBA" id="ARBA00001946"/>
    </source>
</evidence>
<evidence type="ECO:0000256" key="6">
    <source>
        <dbReference type="ARBA" id="ARBA00023211"/>
    </source>
</evidence>
<feature type="domain" description="Nudix hydrolase" evidence="7">
    <location>
        <begin position="32"/>
        <end position="167"/>
    </location>
</feature>
<evidence type="ECO:0000313" key="9">
    <source>
        <dbReference type="Proteomes" id="UP000199400"/>
    </source>
</evidence>
<dbReference type="GO" id="GO:0010945">
    <property type="term" value="F:coenzyme A diphosphatase activity"/>
    <property type="evidence" value="ECO:0007669"/>
    <property type="project" value="InterPro"/>
</dbReference>
<dbReference type="AlphaFoldDB" id="A0A1I1U5D7"/>
<dbReference type="InterPro" id="IPR015797">
    <property type="entry name" value="NUDIX_hydrolase-like_dom_sf"/>
</dbReference>
<evidence type="ECO:0000256" key="5">
    <source>
        <dbReference type="ARBA" id="ARBA00022842"/>
    </source>
</evidence>
<name>A0A1I1U5D7_9BACT</name>
<dbReference type="InterPro" id="IPR000086">
    <property type="entry name" value="NUDIX_hydrolase_dom"/>
</dbReference>
<comment type="cofactor">
    <cofactor evidence="2">
        <name>Mg(2+)</name>
        <dbReference type="ChEBI" id="CHEBI:18420"/>
    </cofactor>
</comment>
<evidence type="ECO:0000256" key="3">
    <source>
        <dbReference type="ARBA" id="ARBA00022723"/>
    </source>
</evidence>
<keyword evidence="5" id="KW-0460">Magnesium</keyword>
<reference evidence="9" key="1">
    <citation type="submission" date="2016-10" db="EMBL/GenBank/DDBJ databases">
        <authorList>
            <person name="Varghese N."/>
            <person name="Submissions S."/>
        </authorList>
    </citation>
    <scope>NUCLEOTIDE SEQUENCE [LARGE SCALE GENOMIC DNA]</scope>
    <source>
        <strain evidence="9">ATCC 25963</strain>
    </source>
</reference>
<proteinExistence type="predicted"/>
<keyword evidence="9" id="KW-1185">Reference proteome</keyword>
<comment type="cofactor">
    <cofactor evidence="1">
        <name>Mn(2+)</name>
        <dbReference type="ChEBI" id="CHEBI:29035"/>
    </cofactor>
</comment>
<dbReference type="STRING" id="54.SAMN02745121_00991"/>
<evidence type="ECO:0000256" key="4">
    <source>
        <dbReference type="ARBA" id="ARBA00022801"/>
    </source>
</evidence>
<dbReference type="CDD" id="cd03426">
    <property type="entry name" value="NUDIX_CoAse_Nudt7"/>
    <property type="match status" value="1"/>
</dbReference>
<keyword evidence="6" id="KW-0464">Manganese</keyword>
<keyword evidence="3" id="KW-0479">Metal-binding</keyword>
<evidence type="ECO:0000256" key="1">
    <source>
        <dbReference type="ARBA" id="ARBA00001936"/>
    </source>
</evidence>
<dbReference type="InterPro" id="IPR045121">
    <property type="entry name" value="CoAse"/>
</dbReference>
<dbReference type="PANTHER" id="PTHR12992:SF11">
    <property type="entry name" value="MITOCHONDRIAL COENZYME A DIPHOSPHATASE NUDT8"/>
    <property type="match status" value="1"/>
</dbReference>
<dbReference type="Proteomes" id="UP000199400">
    <property type="component" value="Unassembled WGS sequence"/>
</dbReference>
<sequence length="207" mass="22600">MCQTCARVSPLPRDLSLRLDAIGSPLPDPAPFRHAAVLAPILVEETPGDGPRILLIERAGNLRNHPGQLAFPGGKPDPDDPDLVATALREAWEEVALPPARVTVLGRLNPVPVPTGYVIIPFVGLVDGPFVPTHAEAEVTAVLMPSLRRVADPAVYRFAGEREWQGQRYELHEFQIHEPPLWGATARIVYDLLQRLDLAPARPPEAP</sequence>
<dbReference type="EMBL" id="FOMX01000003">
    <property type="protein sequence ID" value="SFD66046.1"/>
    <property type="molecule type" value="Genomic_DNA"/>
</dbReference>
<evidence type="ECO:0000259" key="7">
    <source>
        <dbReference type="PROSITE" id="PS51462"/>
    </source>
</evidence>
<protein>
    <submittedName>
        <fullName evidence="8">NUDIX domain-containing protein</fullName>
    </submittedName>
</protein>
<keyword evidence="4" id="KW-0378">Hydrolase</keyword>
<dbReference type="PANTHER" id="PTHR12992">
    <property type="entry name" value="NUDIX HYDROLASE"/>
    <property type="match status" value="1"/>
</dbReference>
<gene>
    <name evidence="8" type="ORF">SAMN02745121_00991</name>
</gene>
<dbReference type="Gene3D" id="3.90.79.10">
    <property type="entry name" value="Nucleoside Triphosphate Pyrophosphohydrolase"/>
    <property type="match status" value="1"/>
</dbReference>
<dbReference type="SUPFAM" id="SSF55811">
    <property type="entry name" value="Nudix"/>
    <property type="match status" value="1"/>
</dbReference>
<dbReference type="Pfam" id="PF00293">
    <property type="entry name" value="NUDIX"/>
    <property type="match status" value="1"/>
</dbReference>
<dbReference type="GO" id="GO:0046872">
    <property type="term" value="F:metal ion binding"/>
    <property type="evidence" value="ECO:0007669"/>
    <property type="project" value="UniProtKB-KW"/>
</dbReference>
<accession>A0A1I1U5D7</accession>
<organism evidence="8 9">
    <name type="scientific">Nannocystis exedens</name>
    <dbReference type="NCBI Taxonomy" id="54"/>
    <lineage>
        <taxon>Bacteria</taxon>
        <taxon>Pseudomonadati</taxon>
        <taxon>Myxococcota</taxon>
        <taxon>Polyangia</taxon>
        <taxon>Nannocystales</taxon>
        <taxon>Nannocystaceae</taxon>
        <taxon>Nannocystis</taxon>
    </lineage>
</organism>